<sequence>MSAQDQTAEARERALAKKGRMVSLVIVGTMVAWVLSLWLAPKFGLTARHAILIDFLALAALAWSFIVSLQIKRARKAAQNDR</sequence>
<keyword evidence="3" id="KW-1185">Reference proteome</keyword>
<dbReference type="AlphaFoldDB" id="Q163Q9"/>
<keyword evidence="1" id="KW-0472">Membrane</keyword>
<dbReference type="EMBL" id="CP000362">
    <property type="protein sequence ID" value="ABG32784.1"/>
    <property type="molecule type" value="Genomic_DNA"/>
</dbReference>
<dbReference type="KEGG" id="rde:RD1_3283"/>
<dbReference type="HOGENOM" id="CLU_186930_1_0_5"/>
<dbReference type="RefSeq" id="WP_011569400.1">
    <property type="nucleotide sequence ID" value="NC_008209.1"/>
</dbReference>
<organism evidence="2 3">
    <name type="scientific">Roseobacter denitrificans (strain ATCC 33942 / OCh 114)</name>
    <name type="common">Erythrobacter sp. (strain OCh 114)</name>
    <name type="synonym">Roseobacter denitrificans</name>
    <dbReference type="NCBI Taxonomy" id="375451"/>
    <lineage>
        <taxon>Bacteria</taxon>
        <taxon>Pseudomonadati</taxon>
        <taxon>Pseudomonadota</taxon>
        <taxon>Alphaproteobacteria</taxon>
        <taxon>Rhodobacterales</taxon>
        <taxon>Roseobacteraceae</taxon>
        <taxon>Roseobacter</taxon>
    </lineage>
</organism>
<reference evidence="2 3" key="1">
    <citation type="journal article" date="2007" name="J. Bacteriol.">
        <title>The complete genome sequence of Roseobacter denitrificans reveals a mixotrophic rather than photosynthetic metabolism.</title>
        <authorList>
            <person name="Swingley W.D."/>
            <person name="Sadekar S."/>
            <person name="Mastrian S.D."/>
            <person name="Matthies H.J."/>
            <person name="Hao J."/>
            <person name="Ramos H."/>
            <person name="Acharya C.R."/>
            <person name="Conrad A.L."/>
            <person name="Taylor H.L."/>
            <person name="Dejesa L.C."/>
            <person name="Shah M.K."/>
            <person name="O'huallachain M.E."/>
            <person name="Lince M.T."/>
            <person name="Blankenship R.E."/>
            <person name="Beatty J.T."/>
            <person name="Touchman J.W."/>
        </authorList>
    </citation>
    <scope>NUCLEOTIDE SEQUENCE [LARGE SCALE GENOMIC DNA]</scope>
    <source>
        <strain evidence="3">ATCC 33942 / OCh 114</strain>
    </source>
</reference>
<dbReference type="Pfam" id="PF17272">
    <property type="entry name" value="DUF5337"/>
    <property type="match status" value="1"/>
</dbReference>
<keyword evidence="1" id="KW-1133">Transmembrane helix</keyword>
<evidence type="ECO:0000313" key="2">
    <source>
        <dbReference type="EMBL" id="ABG32784.1"/>
    </source>
</evidence>
<protein>
    <recommendedName>
        <fullName evidence="4">DUF5337 domain-containing protein</fullName>
    </recommendedName>
</protein>
<dbReference type="Proteomes" id="UP000007029">
    <property type="component" value="Chromosome"/>
</dbReference>
<dbReference type="OrthoDB" id="7658896at2"/>
<evidence type="ECO:0000313" key="3">
    <source>
        <dbReference type="Proteomes" id="UP000007029"/>
    </source>
</evidence>
<proteinExistence type="predicted"/>
<dbReference type="STRING" id="375451.RD1_3283"/>
<evidence type="ECO:0000256" key="1">
    <source>
        <dbReference type="SAM" id="Phobius"/>
    </source>
</evidence>
<gene>
    <name evidence="2" type="ordered locus">RD1_3283</name>
</gene>
<accession>Q163Q9</accession>
<keyword evidence="1" id="KW-0812">Transmembrane</keyword>
<feature type="transmembrane region" description="Helical" evidence="1">
    <location>
        <begin position="46"/>
        <end position="66"/>
    </location>
</feature>
<dbReference type="eggNOG" id="ENOG50312KH">
    <property type="taxonomic scope" value="Bacteria"/>
</dbReference>
<dbReference type="InterPro" id="IPR020308">
    <property type="entry name" value="Uncharacterised_Ynq1"/>
</dbReference>
<name>Q163Q9_ROSDO</name>
<feature type="transmembrane region" description="Helical" evidence="1">
    <location>
        <begin position="21"/>
        <end position="40"/>
    </location>
</feature>
<evidence type="ECO:0008006" key="4">
    <source>
        <dbReference type="Google" id="ProtNLM"/>
    </source>
</evidence>